<sequence>MDSRMRCSICRKTFTQKSSLVRHSKRCAPGPAPSLRQKSCRACTSSKTKCDLQRPKCTRCESRDTVCEYIIPMTRGTRTSTSSPDATDHDAGSANDHSDENEVNFSVAEAAPINFSEAPSSLLGADLNLNLDPPLAAFGYGGAPPIDEFHELPERDSLIPFPWSVAGTPDNQIEACLTAPTPFLLEPGAICSETSTESGDFGPNDWMLWNHGPPRSTPPLVKHSMETLLRVMKTWPKALGKGFQIPPMVHHSNVRLPTMFPPVANCITMAKIWAGQGEGSADVVRQAIIQEMRVLFQQYRSMDERHLLSALQALTMYTIMLMYPGCSQIAVSLVDPAIFLCLQKMVSYVAKTGLMLTEERDHERPSWESWLHVTAKRRAIFSLYLLHWAYSVHHGLPSFECSQLGFMPAPAPKFLWQAETREKWEELYNCYLEQWGEYPYMMREFAAIQSGTNLENRTELWLEDADELGVLFFTIVNATEREPIFAMGNGIPVLSV</sequence>
<dbReference type="EMBL" id="ML996144">
    <property type="protein sequence ID" value="KAF2734752.1"/>
    <property type="molecule type" value="Genomic_DNA"/>
</dbReference>
<gene>
    <name evidence="10" type="ORF">EJ04DRAFT_552504</name>
</gene>
<evidence type="ECO:0000256" key="2">
    <source>
        <dbReference type="ARBA" id="ARBA00022833"/>
    </source>
</evidence>
<dbReference type="Pfam" id="PF00172">
    <property type="entry name" value="Zn_clus"/>
    <property type="match status" value="1"/>
</dbReference>
<dbReference type="OrthoDB" id="2441642at2759"/>
<evidence type="ECO:0000256" key="6">
    <source>
        <dbReference type="PROSITE-ProRule" id="PRU00042"/>
    </source>
</evidence>
<dbReference type="AlphaFoldDB" id="A0A9P4R0V1"/>
<dbReference type="PANTHER" id="PTHR47660">
    <property type="entry name" value="TRANSCRIPTION FACTOR WITH C2H2 AND ZN(2)-CYS(6) DNA BINDING DOMAIN (EUROFUNG)-RELATED-RELATED"/>
    <property type="match status" value="1"/>
</dbReference>
<proteinExistence type="predicted"/>
<evidence type="ECO:0000256" key="3">
    <source>
        <dbReference type="ARBA" id="ARBA00023015"/>
    </source>
</evidence>
<dbReference type="GO" id="GO:0008270">
    <property type="term" value="F:zinc ion binding"/>
    <property type="evidence" value="ECO:0007669"/>
    <property type="project" value="UniProtKB-KW"/>
</dbReference>
<dbReference type="PROSITE" id="PS00463">
    <property type="entry name" value="ZN2_CY6_FUNGAL_1"/>
    <property type="match status" value="1"/>
</dbReference>
<evidence type="ECO:0000256" key="5">
    <source>
        <dbReference type="ARBA" id="ARBA00023242"/>
    </source>
</evidence>
<evidence type="ECO:0000259" key="9">
    <source>
        <dbReference type="PROSITE" id="PS50157"/>
    </source>
</evidence>
<dbReference type="PANTHER" id="PTHR47660:SF3">
    <property type="entry name" value="FINGER DOMAIN PROTEIN, PUTATIVE (AFU_ORTHOLOGUE AFUA_4G03310)-RELATED"/>
    <property type="match status" value="1"/>
</dbReference>
<accession>A0A9P4R0V1</accession>
<evidence type="ECO:0008006" key="12">
    <source>
        <dbReference type="Google" id="ProtNLM"/>
    </source>
</evidence>
<dbReference type="Proteomes" id="UP000799444">
    <property type="component" value="Unassembled WGS sequence"/>
</dbReference>
<dbReference type="Gene3D" id="4.10.240.10">
    <property type="entry name" value="Zn(2)-C6 fungal-type DNA-binding domain"/>
    <property type="match status" value="1"/>
</dbReference>
<feature type="domain" description="C2H2-type" evidence="9">
    <location>
        <begin position="5"/>
        <end position="33"/>
    </location>
</feature>
<name>A0A9P4R0V1_9PLEO</name>
<keyword evidence="2" id="KW-0862">Zinc</keyword>
<evidence type="ECO:0000313" key="11">
    <source>
        <dbReference type="Proteomes" id="UP000799444"/>
    </source>
</evidence>
<keyword evidence="1" id="KW-0479">Metal-binding</keyword>
<dbReference type="GO" id="GO:0000981">
    <property type="term" value="F:DNA-binding transcription factor activity, RNA polymerase II-specific"/>
    <property type="evidence" value="ECO:0007669"/>
    <property type="project" value="InterPro"/>
</dbReference>
<keyword evidence="3" id="KW-0805">Transcription regulation</keyword>
<evidence type="ECO:0000256" key="1">
    <source>
        <dbReference type="ARBA" id="ARBA00022723"/>
    </source>
</evidence>
<keyword evidence="11" id="KW-1185">Reference proteome</keyword>
<reference evidence="10" key="1">
    <citation type="journal article" date="2020" name="Stud. Mycol.">
        <title>101 Dothideomycetes genomes: a test case for predicting lifestyles and emergence of pathogens.</title>
        <authorList>
            <person name="Haridas S."/>
            <person name="Albert R."/>
            <person name="Binder M."/>
            <person name="Bloem J."/>
            <person name="Labutti K."/>
            <person name="Salamov A."/>
            <person name="Andreopoulos B."/>
            <person name="Baker S."/>
            <person name="Barry K."/>
            <person name="Bills G."/>
            <person name="Bluhm B."/>
            <person name="Cannon C."/>
            <person name="Castanera R."/>
            <person name="Culley D."/>
            <person name="Daum C."/>
            <person name="Ezra D."/>
            <person name="Gonzalez J."/>
            <person name="Henrissat B."/>
            <person name="Kuo A."/>
            <person name="Liang C."/>
            <person name="Lipzen A."/>
            <person name="Lutzoni F."/>
            <person name="Magnuson J."/>
            <person name="Mondo S."/>
            <person name="Nolan M."/>
            <person name="Ohm R."/>
            <person name="Pangilinan J."/>
            <person name="Park H.-J."/>
            <person name="Ramirez L."/>
            <person name="Alfaro M."/>
            <person name="Sun H."/>
            <person name="Tritt A."/>
            <person name="Yoshinaga Y."/>
            <person name="Zwiers L.-H."/>
            <person name="Turgeon B."/>
            <person name="Goodwin S."/>
            <person name="Spatafora J."/>
            <person name="Crous P."/>
            <person name="Grigoriev I."/>
        </authorList>
    </citation>
    <scope>NUCLEOTIDE SEQUENCE</scope>
    <source>
        <strain evidence="10">CBS 125425</strain>
    </source>
</reference>
<dbReference type="InterPro" id="IPR013087">
    <property type="entry name" value="Znf_C2H2_type"/>
</dbReference>
<dbReference type="PROSITE" id="PS50048">
    <property type="entry name" value="ZN2_CY6_FUNGAL_2"/>
    <property type="match status" value="1"/>
</dbReference>
<comment type="caution">
    <text evidence="10">The sequence shown here is derived from an EMBL/GenBank/DDBJ whole genome shotgun (WGS) entry which is preliminary data.</text>
</comment>
<dbReference type="SMART" id="SM00066">
    <property type="entry name" value="GAL4"/>
    <property type="match status" value="1"/>
</dbReference>
<feature type="compositionally biased region" description="Basic and acidic residues" evidence="7">
    <location>
        <begin position="86"/>
        <end position="100"/>
    </location>
</feature>
<evidence type="ECO:0000256" key="7">
    <source>
        <dbReference type="SAM" id="MobiDB-lite"/>
    </source>
</evidence>
<protein>
    <recommendedName>
        <fullName evidence="12">Zn(2)-C6 fungal-type domain-containing protein</fullName>
    </recommendedName>
</protein>
<dbReference type="InterPro" id="IPR001138">
    <property type="entry name" value="Zn2Cys6_DnaBD"/>
</dbReference>
<feature type="domain" description="Zn(2)-C6 fungal-type" evidence="8">
    <location>
        <begin position="39"/>
        <end position="69"/>
    </location>
</feature>
<dbReference type="SUPFAM" id="SSF57701">
    <property type="entry name" value="Zn2/Cys6 DNA-binding domain"/>
    <property type="match status" value="1"/>
</dbReference>
<dbReference type="CDD" id="cd00067">
    <property type="entry name" value="GAL4"/>
    <property type="match status" value="1"/>
</dbReference>
<feature type="region of interest" description="Disordered" evidence="7">
    <location>
        <begin position="77"/>
        <end position="100"/>
    </location>
</feature>
<evidence type="ECO:0000256" key="4">
    <source>
        <dbReference type="ARBA" id="ARBA00023163"/>
    </source>
</evidence>
<evidence type="ECO:0000313" key="10">
    <source>
        <dbReference type="EMBL" id="KAF2734752.1"/>
    </source>
</evidence>
<keyword evidence="6" id="KW-0863">Zinc-finger</keyword>
<dbReference type="PROSITE" id="PS50157">
    <property type="entry name" value="ZINC_FINGER_C2H2_2"/>
    <property type="match status" value="1"/>
</dbReference>
<evidence type="ECO:0000259" key="8">
    <source>
        <dbReference type="PROSITE" id="PS50048"/>
    </source>
</evidence>
<keyword evidence="4" id="KW-0804">Transcription</keyword>
<keyword evidence="5" id="KW-0539">Nucleus</keyword>
<organism evidence="10 11">
    <name type="scientific">Polyplosphaeria fusca</name>
    <dbReference type="NCBI Taxonomy" id="682080"/>
    <lineage>
        <taxon>Eukaryota</taxon>
        <taxon>Fungi</taxon>
        <taxon>Dikarya</taxon>
        <taxon>Ascomycota</taxon>
        <taxon>Pezizomycotina</taxon>
        <taxon>Dothideomycetes</taxon>
        <taxon>Pleosporomycetidae</taxon>
        <taxon>Pleosporales</taxon>
        <taxon>Tetraplosphaeriaceae</taxon>
        <taxon>Polyplosphaeria</taxon>
    </lineage>
</organism>
<dbReference type="InterPro" id="IPR036864">
    <property type="entry name" value="Zn2-C6_fun-type_DNA-bd_sf"/>
</dbReference>